<evidence type="ECO:0000256" key="7">
    <source>
        <dbReference type="RuleBase" id="RU363032"/>
    </source>
</evidence>
<dbReference type="InterPro" id="IPR035906">
    <property type="entry name" value="MetI-like_sf"/>
</dbReference>
<dbReference type="PANTHER" id="PTHR32243:SF18">
    <property type="entry name" value="INNER MEMBRANE ABC TRANSPORTER PERMEASE PROTEIN YCJP"/>
    <property type="match status" value="1"/>
</dbReference>
<dbReference type="InterPro" id="IPR050901">
    <property type="entry name" value="BP-dep_ABC_trans_perm"/>
</dbReference>
<feature type="transmembrane region" description="Helical" evidence="7">
    <location>
        <begin position="253"/>
        <end position="272"/>
    </location>
</feature>
<comment type="subcellular location">
    <subcellularLocation>
        <location evidence="1 7">Cell membrane</location>
        <topology evidence="1 7">Multi-pass membrane protein</topology>
    </subcellularLocation>
</comment>
<dbReference type="AlphaFoldDB" id="A0A4Q0I691"/>
<proteinExistence type="inferred from homology"/>
<evidence type="ECO:0000256" key="6">
    <source>
        <dbReference type="ARBA" id="ARBA00023136"/>
    </source>
</evidence>
<keyword evidence="5 7" id="KW-1133">Transmembrane helix</keyword>
<dbReference type="PROSITE" id="PS50928">
    <property type="entry name" value="ABC_TM1"/>
    <property type="match status" value="1"/>
</dbReference>
<evidence type="ECO:0000259" key="8">
    <source>
        <dbReference type="PROSITE" id="PS50928"/>
    </source>
</evidence>
<dbReference type="GO" id="GO:0055085">
    <property type="term" value="P:transmembrane transport"/>
    <property type="evidence" value="ECO:0007669"/>
    <property type="project" value="InterPro"/>
</dbReference>
<feature type="transmembrane region" description="Helical" evidence="7">
    <location>
        <begin position="75"/>
        <end position="100"/>
    </location>
</feature>
<keyword evidence="3" id="KW-1003">Cell membrane</keyword>
<organism evidence="9 10">
    <name type="scientific">Acetivibrio mesophilus</name>
    <dbReference type="NCBI Taxonomy" id="2487273"/>
    <lineage>
        <taxon>Bacteria</taxon>
        <taxon>Bacillati</taxon>
        <taxon>Bacillota</taxon>
        <taxon>Clostridia</taxon>
        <taxon>Eubacteriales</taxon>
        <taxon>Oscillospiraceae</taxon>
        <taxon>Acetivibrio</taxon>
    </lineage>
</organism>
<dbReference type="Gene3D" id="1.10.3720.10">
    <property type="entry name" value="MetI-like"/>
    <property type="match status" value="1"/>
</dbReference>
<evidence type="ECO:0000256" key="1">
    <source>
        <dbReference type="ARBA" id="ARBA00004651"/>
    </source>
</evidence>
<dbReference type="Pfam" id="PF00528">
    <property type="entry name" value="BPD_transp_1"/>
    <property type="match status" value="1"/>
</dbReference>
<evidence type="ECO:0000256" key="4">
    <source>
        <dbReference type="ARBA" id="ARBA00022692"/>
    </source>
</evidence>
<feature type="transmembrane region" description="Helical" evidence="7">
    <location>
        <begin position="154"/>
        <end position="174"/>
    </location>
</feature>
<dbReference type="PANTHER" id="PTHR32243">
    <property type="entry name" value="MALTOSE TRANSPORT SYSTEM PERMEASE-RELATED"/>
    <property type="match status" value="1"/>
</dbReference>
<dbReference type="EMBL" id="RLII01000004">
    <property type="protein sequence ID" value="RXE59840.1"/>
    <property type="molecule type" value="Genomic_DNA"/>
</dbReference>
<dbReference type="OrthoDB" id="9787837at2"/>
<dbReference type="InterPro" id="IPR000515">
    <property type="entry name" value="MetI-like"/>
</dbReference>
<feature type="transmembrane region" description="Helical" evidence="7">
    <location>
        <begin position="112"/>
        <end position="134"/>
    </location>
</feature>
<name>A0A4Q0I691_9FIRM</name>
<evidence type="ECO:0000256" key="3">
    <source>
        <dbReference type="ARBA" id="ARBA00022475"/>
    </source>
</evidence>
<accession>A0A4Q0I691</accession>
<evidence type="ECO:0000256" key="5">
    <source>
        <dbReference type="ARBA" id="ARBA00022989"/>
    </source>
</evidence>
<evidence type="ECO:0000313" key="10">
    <source>
        <dbReference type="Proteomes" id="UP000289166"/>
    </source>
</evidence>
<keyword evidence="4 7" id="KW-0812">Transmembrane</keyword>
<dbReference type="SUPFAM" id="SSF161098">
    <property type="entry name" value="MetI-like"/>
    <property type="match status" value="1"/>
</dbReference>
<keyword evidence="10" id="KW-1185">Reference proteome</keyword>
<protein>
    <submittedName>
        <fullName evidence="9">Carbohydrate ABC transporter permease</fullName>
    </submittedName>
</protein>
<gene>
    <name evidence="9" type="ORF">EFD62_05890</name>
</gene>
<sequence>MAKTGYFESMKRKKKMKNTLSNILLAIMVVLSLGPIVFMVMTSLMDHNAIATGKWIVPNRFSNYVEVFEKLPFGIYFRNSLIVCSCVMIVALVIATLAGYALARYKFPGSGFFGILILSTQMLPGMMFLLPLYLDFVKIKEATGIQLTNSIPGLVIIYSAFYVPFSIWIIRGFFASIPGELEEAARIDGCNKFSAFIKVMLPLAVPGIIATAIYIFLMAWDELLFAWVLLKDANVLTIPVGIRAFIAYTTARYDLLMAAGSVVTVPVLIMFFTMQKKFISGMTAGAVKG</sequence>
<keyword evidence="6 7" id="KW-0472">Membrane</keyword>
<evidence type="ECO:0000256" key="2">
    <source>
        <dbReference type="ARBA" id="ARBA00022448"/>
    </source>
</evidence>
<feature type="domain" description="ABC transmembrane type-1" evidence="8">
    <location>
        <begin position="77"/>
        <end position="274"/>
    </location>
</feature>
<reference evidence="10" key="1">
    <citation type="submission" date="2018-11" db="EMBL/GenBank/DDBJ databases">
        <title>Genome sequencing of a novel mesophilic and cellulolytic organism within the genus Hungateiclostridium.</title>
        <authorList>
            <person name="Rettenmaier R."/>
            <person name="Liebl W."/>
            <person name="Zverlov V."/>
        </authorList>
    </citation>
    <scope>NUCLEOTIDE SEQUENCE [LARGE SCALE GENOMIC DNA]</scope>
    <source>
        <strain evidence="10">N2K1</strain>
    </source>
</reference>
<dbReference type="Proteomes" id="UP000289166">
    <property type="component" value="Unassembled WGS sequence"/>
</dbReference>
<comment type="similarity">
    <text evidence="7">Belongs to the binding-protein-dependent transport system permease family.</text>
</comment>
<feature type="transmembrane region" description="Helical" evidence="7">
    <location>
        <begin position="195"/>
        <end position="217"/>
    </location>
</feature>
<evidence type="ECO:0000313" key="9">
    <source>
        <dbReference type="EMBL" id="RXE59840.1"/>
    </source>
</evidence>
<dbReference type="CDD" id="cd06261">
    <property type="entry name" value="TM_PBP2"/>
    <property type="match status" value="1"/>
</dbReference>
<dbReference type="RefSeq" id="WP_128705842.1">
    <property type="nucleotide sequence ID" value="NZ_RLII01000004.1"/>
</dbReference>
<comment type="caution">
    <text evidence="9">The sequence shown here is derived from an EMBL/GenBank/DDBJ whole genome shotgun (WGS) entry which is preliminary data.</text>
</comment>
<dbReference type="GO" id="GO:0005886">
    <property type="term" value="C:plasma membrane"/>
    <property type="evidence" value="ECO:0007669"/>
    <property type="project" value="UniProtKB-SubCell"/>
</dbReference>
<keyword evidence="2 7" id="KW-0813">Transport</keyword>